<sequence>MNQASPQFTDPVSDVSTSEVSLVGAERLPRVVVHFEVQPGATLSWRVDAHCELNVKSERVWLTRAESPYDYWVQPGYPIQLRRGERVWISTDGNVAARLALTTYPCKRRGSLFRWLERLSLLSPEVHAPNSR</sequence>
<dbReference type="InterPro" id="IPR021317">
    <property type="entry name" value="DUF2917"/>
</dbReference>
<proteinExistence type="predicted"/>
<name>A0A6J5E8K1_9BURK</name>
<dbReference type="RefSeq" id="WP_175228305.1">
    <property type="nucleotide sequence ID" value="NZ_CADIKH010000018.1"/>
</dbReference>
<evidence type="ECO:0000313" key="2">
    <source>
        <dbReference type="Proteomes" id="UP000494363"/>
    </source>
</evidence>
<evidence type="ECO:0008006" key="3">
    <source>
        <dbReference type="Google" id="ProtNLM"/>
    </source>
</evidence>
<dbReference type="Pfam" id="PF11142">
    <property type="entry name" value="DUF2917"/>
    <property type="match status" value="1"/>
</dbReference>
<dbReference type="AlphaFoldDB" id="A0A6J5E8K1"/>
<evidence type="ECO:0000313" key="1">
    <source>
        <dbReference type="EMBL" id="CAB3761676.1"/>
    </source>
</evidence>
<dbReference type="EMBL" id="CADIKH010000018">
    <property type="protein sequence ID" value="CAB3761676.1"/>
    <property type="molecule type" value="Genomic_DNA"/>
</dbReference>
<accession>A0A6J5E8K1</accession>
<gene>
    <name evidence="1" type="ORF">LMG29542_04150</name>
</gene>
<protein>
    <recommendedName>
        <fullName evidence="3">DUF2917 domain-containing protein</fullName>
    </recommendedName>
</protein>
<keyword evidence="2" id="KW-1185">Reference proteome</keyword>
<organism evidence="1 2">
    <name type="scientific">Paraburkholderia humisilvae</name>
    <dbReference type="NCBI Taxonomy" id="627669"/>
    <lineage>
        <taxon>Bacteria</taxon>
        <taxon>Pseudomonadati</taxon>
        <taxon>Pseudomonadota</taxon>
        <taxon>Betaproteobacteria</taxon>
        <taxon>Burkholderiales</taxon>
        <taxon>Burkholderiaceae</taxon>
        <taxon>Paraburkholderia</taxon>
    </lineage>
</organism>
<dbReference type="Proteomes" id="UP000494363">
    <property type="component" value="Unassembled WGS sequence"/>
</dbReference>
<reference evidence="1 2" key="1">
    <citation type="submission" date="2020-04" db="EMBL/GenBank/DDBJ databases">
        <authorList>
            <person name="De Canck E."/>
        </authorList>
    </citation>
    <scope>NUCLEOTIDE SEQUENCE [LARGE SCALE GENOMIC DNA]</scope>
    <source>
        <strain evidence="1 2">LMG 29542</strain>
    </source>
</reference>